<gene>
    <name evidence="4" type="ORF">MGAL_10B037714</name>
</gene>
<keyword evidence="2" id="KW-0732">Signal</keyword>
<evidence type="ECO:0000259" key="3">
    <source>
        <dbReference type="SMART" id="SM00254"/>
    </source>
</evidence>
<evidence type="ECO:0000256" key="2">
    <source>
        <dbReference type="SAM" id="SignalP"/>
    </source>
</evidence>
<feature type="chain" id="PRO_5032374843" description="ShKT domain-containing protein" evidence="2">
    <location>
        <begin position="19"/>
        <end position="416"/>
    </location>
</feature>
<dbReference type="AlphaFoldDB" id="A0A8B6G1I0"/>
<dbReference type="OrthoDB" id="6144913at2759"/>
<dbReference type="Proteomes" id="UP000596742">
    <property type="component" value="Unassembled WGS sequence"/>
</dbReference>
<keyword evidence="5" id="KW-1185">Reference proteome</keyword>
<proteinExistence type="predicted"/>
<organism evidence="4 5">
    <name type="scientific">Mytilus galloprovincialis</name>
    <name type="common">Mediterranean mussel</name>
    <dbReference type="NCBI Taxonomy" id="29158"/>
    <lineage>
        <taxon>Eukaryota</taxon>
        <taxon>Metazoa</taxon>
        <taxon>Spiralia</taxon>
        <taxon>Lophotrochozoa</taxon>
        <taxon>Mollusca</taxon>
        <taxon>Bivalvia</taxon>
        <taxon>Autobranchia</taxon>
        <taxon>Pteriomorphia</taxon>
        <taxon>Mytilida</taxon>
        <taxon>Mytiloidea</taxon>
        <taxon>Mytilidae</taxon>
        <taxon>Mytilinae</taxon>
        <taxon>Mytilus</taxon>
    </lineage>
</organism>
<evidence type="ECO:0000313" key="5">
    <source>
        <dbReference type="Proteomes" id="UP000596742"/>
    </source>
</evidence>
<name>A0A8B6G1I0_MYTGA</name>
<feature type="region of interest" description="Disordered" evidence="1">
    <location>
        <begin position="271"/>
        <end position="292"/>
    </location>
</feature>
<comment type="caution">
    <text evidence="4">The sequence shown here is derived from an EMBL/GenBank/DDBJ whole genome shotgun (WGS) entry which is preliminary data.</text>
</comment>
<evidence type="ECO:0000313" key="4">
    <source>
        <dbReference type="EMBL" id="VDI57366.1"/>
    </source>
</evidence>
<feature type="domain" description="ShKT" evidence="3">
    <location>
        <begin position="208"/>
        <end position="244"/>
    </location>
</feature>
<protein>
    <recommendedName>
        <fullName evidence="3">ShKT domain-containing protein</fullName>
    </recommendedName>
</protein>
<reference evidence="4" key="1">
    <citation type="submission" date="2018-11" db="EMBL/GenBank/DDBJ databases">
        <authorList>
            <person name="Alioto T."/>
            <person name="Alioto T."/>
        </authorList>
    </citation>
    <scope>NUCLEOTIDE SEQUENCE</scope>
</reference>
<sequence length="416" mass="45512">MLVTIGILQSLHVLLVIGGPGKHDHGSPFRCFDHSCHHDEICMITLHKDHMQANCHPDHDPHGPLLASPHLEHMHLCSESLFDGQNHDNGFECFCNSEGCTQQVLNYVYGHTNPPPDKDFVCDTYACNSNEICRINNVGGAIRGQCMDDPGRHGIIVRFGCPFFLRAGQECYCNSRQCVNDARAVTTTSTTTTTTAPPPSGVPTFHPLCVDQDTRCALFKDRLCHATTQAYAIATCARTCNFCDQYIASLHLPSNTSFNYSTNTTSITNTPTTVTTTTKPTTTSIPTNPTTATSTTGPAKCNTCGDIDNYIPCFSRDVFSNKTSVCPAGHNFCMTDIYTDADGNADLFKRCVTEQTCNTKWTDDSAKFDYCRKYGVVANDNAYECHFCCTGDGCNTSIKPSDSTLVVPHAFLIVGK</sequence>
<feature type="signal peptide" evidence="2">
    <location>
        <begin position="1"/>
        <end position="18"/>
    </location>
</feature>
<dbReference type="SMART" id="SM00254">
    <property type="entry name" value="ShKT"/>
    <property type="match status" value="1"/>
</dbReference>
<evidence type="ECO:0000256" key="1">
    <source>
        <dbReference type="SAM" id="MobiDB-lite"/>
    </source>
</evidence>
<accession>A0A8B6G1I0</accession>
<dbReference type="InterPro" id="IPR003582">
    <property type="entry name" value="ShKT_dom"/>
</dbReference>
<dbReference type="EMBL" id="UYJE01007723">
    <property type="protein sequence ID" value="VDI57366.1"/>
    <property type="molecule type" value="Genomic_DNA"/>
</dbReference>
<dbReference type="CDD" id="cd00117">
    <property type="entry name" value="TFP"/>
    <property type="match status" value="1"/>
</dbReference>